<dbReference type="CDD" id="cd04496">
    <property type="entry name" value="SSB_OBF"/>
    <property type="match status" value="1"/>
</dbReference>
<evidence type="ECO:0000313" key="4">
    <source>
        <dbReference type="Proteomes" id="UP000034852"/>
    </source>
</evidence>
<dbReference type="Proteomes" id="UP000034852">
    <property type="component" value="Unassembled WGS sequence"/>
</dbReference>
<dbReference type="InterPro" id="IPR012340">
    <property type="entry name" value="NA-bd_OB-fold"/>
</dbReference>
<keyword evidence="1 2" id="KW-0238">DNA-binding</keyword>
<dbReference type="AlphaFoldDB" id="A0A0G0GX72"/>
<gene>
    <name evidence="3" type="ORF">US52_C0051G0014</name>
</gene>
<evidence type="ECO:0000256" key="2">
    <source>
        <dbReference type="PIRNR" id="PIRNR002070"/>
    </source>
</evidence>
<proteinExistence type="predicted"/>
<accession>A0A0G0GX72</accession>
<organism evidence="3 4">
    <name type="scientific">candidate division WS6 bacterium GW2011_GWA2_37_6</name>
    <dbReference type="NCBI Taxonomy" id="1619087"/>
    <lineage>
        <taxon>Bacteria</taxon>
        <taxon>Candidatus Dojkabacteria</taxon>
    </lineage>
</organism>
<name>A0A0G0GX72_9BACT</name>
<dbReference type="PIRSF" id="PIRSF002070">
    <property type="entry name" value="SSB"/>
    <property type="match status" value="1"/>
</dbReference>
<dbReference type="GO" id="GO:0006260">
    <property type="term" value="P:DNA replication"/>
    <property type="evidence" value="ECO:0007669"/>
    <property type="project" value="InterPro"/>
</dbReference>
<reference evidence="3 4" key="1">
    <citation type="journal article" date="2015" name="Nature">
        <title>rRNA introns, odd ribosomes, and small enigmatic genomes across a large radiation of phyla.</title>
        <authorList>
            <person name="Brown C.T."/>
            <person name="Hug L.A."/>
            <person name="Thomas B.C."/>
            <person name="Sharon I."/>
            <person name="Castelle C.J."/>
            <person name="Singh A."/>
            <person name="Wilkins M.J."/>
            <person name="Williams K.H."/>
            <person name="Banfield J.F."/>
        </authorList>
    </citation>
    <scope>NUCLEOTIDE SEQUENCE [LARGE SCALE GENOMIC DNA]</scope>
</reference>
<dbReference type="Gene3D" id="2.40.50.140">
    <property type="entry name" value="Nucleic acid-binding proteins"/>
    <property type="match status" value="1"/>
</dbReference>
<dbReference type="InterPro" id="IPR000424">
    <property type="entry name" value="Primosome_PriB/ssb"/>
</dbReference>
<evidence type="ECO:0000256" key="1">
    <source>
        <dbReference type="ARBA" id="ARBA00023125"/>
    </source>
</evidence>
<dbReference type="Pfam" id="PF00436">
    <property type="entry name" value="SSB"/>
    <property type="match status" value="1"/>
</dbReference>
<dbReference type="EMBL" id="LBTH01000051">
    <property type="protein sequence ID" value="KKQ34662.1"/>
    <property type="molecule type" value="Genomic_DNA"/>
</dbReference>
<sequence length="105" mass="11999">MLHIVGRATNNPVLQDSKNGKKFCRVPVAVNQRKKRSEKEVEEVTYYYDILLFGKMAESAVKQVQTGDLVSSIGRPEFETYVSKKDKKVSKLKSTIHAEVWQVIK</sequence>
<evidence type="ECO:0000313" key="3">
    <source>
        <dbReference type="EMBL" id="KKQ34662.1"/>
    </source>
</evidence>
<protein>
    <recommendedName>
        <fullName evidence="2">Single-stranded DNA-binding protein</fullName>
    </recommendedName>
</protein>
<dbReference type="GO" id="GO:0003697">
    <property type="term" value="F:single-stranded DNA binding"/>
    <property type="evidence" value="ECO:0007669"/>
    <property type="project" value="InterPro"/>
</dbReference>
<dbReference type="SUPFAM" id="SSF50249">
    <property type="entry name" value="Nucleic acid-binding proteins"/>
    <property type="match status" value="1"/>
</dbReference>
<dbReference type="InterPro" id="IPR011344">
    <property type="entry name" value="ssDNA-bd"/>
</dbReference>
<comment type="caution">
    <text evidence="3">The sequence shown here is derived from an EMBL/GenBank/DDBJ whole genome shotgun (WGS) entry which is preliminary data.</text>
</comment>
<dbReference type="PROSITE" id="PS50935">
    <property type="entry name" value="SSB"/>
    <property type="match status" value="1"/>
</dbReference>